<evidence type="ECO:0000313" key="1">
    <source>
        <dbReference type="EMBL" id="THF73775.1"/>
    </source>
</evidence>
<dbReference type="EMBL" id="SSOB01000049">
    <property type="protein sequence ID" value="THF73775.1"/>
    <property type="molecule type" value="Genomic_DNA"/>
</dbReference>
<dbReference type="Proteomes" id="UP000310636">
    <property type="component" value="Unassembled WGS sequence"/>
</dbReference>
<name>A0A4S4BH09_9BACL</name>
<comment type="caution">
    <text evidence="1">The sequence shown here is derived from an EMBL/GenBank/DDBJ whole genome shotgun (WGS) entry which is preliminary data.</text>
</comment>
<evidence type="ECO:0008006" key="3">
    <source>
        <dbReference type="Google" id="ProtNLM"/>
    </source>
</evidence>
<dbReference type="RefSeq" id="WP_136373075.1">
    <property type="nucleotide sequence ID" value="NZ_SSOB01000049.1"/>
</dbReference>
<keyword evidence="2" id="KW-1185">Reference proteome</keyword>
<proteinExistence type="predicted"/>
<dbReference type="OrthoDB" id="2679563at2"/>
<reference evidence="1 2" key="1">
    <citation type="submission" date="2019-04" db="EMBL/GenBank/DDBJ databases">
        <title>Cohnella sp. nov. isolated from preserved vegetables.</title>
        <authorList>
            <person name="Lin S.-Y."/>
            <person name="Hung M.-H."/>
            <person name="Young C.-C."/>
        </authorList>
    </citation>
    <scope>NUCLEOTIDE SEQUENCE [LARGE SCALE GENOMIC DNA]</scope>
    <source>
        <strain evidence="1 2">CC-MHH1044</strain>
    </source>
</reference>
<organism evidence="1 2">
    <name type="scientific">Cohnella fermenti</name>
    <dbReference type="NCBI Taxonomy" id="2565925"/>
    <lineage>
        <taxon>Bacteria</taxon>
        <taxon>Bacillati</taxon>
        <taxon>Bacillota</taxon>
        <taxon>Bacilli</taxon>
        <taxon>Bacillales</taxon>
        <taxon>Paenibacillaceae</taxon>
        <taxon>Cohnella</taxon>
    </lineage>
</organism>
<evidence type="ECO:0000313" key="2">
    <source>
        <dbReference type="Proteomes" id="UP000310636"/>
    </source>
</evidence>
<gene>
    <name evidence="1" type="ORF">E6C55_27680</name>
</gene>
<sequence length="130" mass="14219">MMRIYPSGLIKTVLVVLLAFAALTGCSASGKTTLKYSEVVLSSNPAAPVANESTKLIVQVDNPEYVDQEAEVQLQINSKSSLPSLIDATREGDNYTADYIFPSAGEYTITVHMEFEEEHYAIAKKLTVQE</sequence>
<dbReference type="AlphaFoldDB" id="A0A4S4BH09"/>
<accession>A0A4S4BH09</accession>
<protein>
    <recommendedName>
        <fullName evidence="3">YtkA-like domain-containing protein</fullName>
    </recommendedName>
</protein>
<dbReference type="PROSITE" id="PS51257">
    <property type="entry name" value="PROKAR_LIPOPROTEIN"/>
    <property type="match status" value="1"/>
</dbReference>